<keyword evidence="3" id="KW-1185">Reference proteome</keyword>
<accession>A0A5C6VJK3</accession>
<dbReference type="SUPFAM" id="SSF109854">
    <property type="entry name" value="DinB/YfiT-like putative metalloenzymes"/>
    <property type="match status" value="1"/>
</dbReference>
<gene>
    <name evidence="2" type="ORF">FS935_19870</name>
</gene>
<proteinExistence type="predicted"/>
<reference evidence="2 3" key="1">
    <citation type="journal article" date="2005" name="Int. J. Syst. Evol. Microbiol.">
        <title>Bacillus litoralis sp. nov., isolated from a tidal flat of the Yellow Sea in Korea.</title>
        <authorList>
            <person name="Yoon J.H."/>
            <person name="Oh T.K."/>
        </authorList>
    </citation>
    <scope>NUCLEOTIDE SEQUENCE [LARGE SCALE GENOMIC DNA]</scope>
    <source>
        <strain evidence="2 3">SW-211</strain>
    </source>
</reference>
<protein>
    <submittedName>
        <fullName evidence="2">DinB family protein</fullName>
    </submittedName>
</protein>
<sequence length="157" mass="18102">MSQALFSEFTFIRKGTIRIVSGLTEEQIEKIPSGFPHNIHWNIGHIYVISERFYARITNSEPYFPDRIHTYFEPGTSPAGWDSSVPSIETIIQLLENQLERYKAVDQTTLDQQVQDPYTTSSGYTLNTANEFFRFGFYHEGMHIGIMKSILKLVKTS</sequence>
<organism evidence="2 3">
    <name type="scientific">Metabacillus litoralis</name>
    <dbReference type="NCBI Taxonomy" id="152268"/>
    <lineage>
        <taxon>Bacteria</taxon>
        <taxon>Bacillati</taxon>
        <taxon>Bacillota</taxon>
        <taxon>Bacilli</taxon>
        <taxon>Bacillales</taxon>
        <taxon>Bacillaceae</taxon>
        <taxon>Metabacillus</taxon>
    </lineage>
</organism>
<evidence type="ECO:0000313" key="3">
    <source>
        <dbReference type="Proteomes" id="UP000321363"/>
    </source>
</evidence>
<dbReference type="Proteomes" id="UP000321363">
    <property type="component" value="Unassembled WGS sequence"/>
</dbReference>
<dbReference type="Pfam" id="PF12867">
    <property type="entry name" value="DinB_2"/>
    <property type="match status" value="1"/>
</dbReference>
<evidence type="ECO:0000259" key="1">
    <source>
        <dbReference type="Pfam" id="PF12867"/>
    </source>
</evidence>
<dbReference type="InterPro" id="IPR034660">
    <property type="entry name" value="DinB/YfiT-like"/>
</dbReference>
<dbReference type="RefSeq" id="WP_146950391.1">
    <property type="nucleotide sequence ID" value="NZ_VOQF01000016.1"/>
</dbReference>
<dbReference type="InterPro" id="IPR024775">
    <property type="entry name" value="DinB-like"/>
</dbReference>
<evidence type="ECO:0000313" key="2">
    <source>
        <dbReference type="EMBL" id="TXC85762.1"/>
    </source>
</evidence>
<name>A0A5C6VJK3_9BACI</name>
<dbReference type="EMBL" id="VOQF01000016">
    <property type="protein sequence ID" value="TXC85762.1"/>
    <property type="molecule type" value="Genomic_DNA"/>
</dbReference>
<comment type="caution">
    <text evidence="2">The sequence shown here is derived from an EMBL/GenBank/DDBJ whole genome shotgun (WGS) entry which is preliminary data.</text>
</comment>
<dbReference type="OrthoDB" id="4295522at2"/>
<feature type="domain" description="DinB-like" evidence="1">
    <location>
        <begin position="9"/>
        <end position="147"/>
    </location>
</feature>
<dbReference type="Gene3D" id="1.20.120.450">
    <property type="entry name" value="dinb family like domain"/>
    <property type="match status" value="1"/>
</dbReference>
<dbReference type="AlphaFoldDB" id="A0A5C6VJK3"/>